<name>A0A067BJU5_SAPPC</name>
<dbReference type="InterPro" id="IPR001547">
    <property type="entry name" value="Glyco_hydro_5"/>
</dbReference>
<dbReference type="OMA" id="LCINWIL"/>
<reference evidence="11 12" key="1">
    <citation type="journal article" date="2013" name="PLoS Genet.">
        <title>Distinctive expansion of potential virulence genes in the genome of the oomycete fish pathogen Saprolegnia parasitica.</title>
        <authorList>
            <person name="Jiang R.H."/>
            <person name="de Bruijn I."/>
            <person name="Haas B.J."/>
            <person name="Belmonte R."/>
            <person name="Lobach L."/>
            <person name="Christie J."/>
            <person name="van den Ackerveken G."/>
            <person name="Bottin A."/>
            <person name="Bulone V."/>
            <person name="Diaz-Moreno S.M."/>
            <person name="Dumas B."/>
            <person name="Fan L."/>
            <person name="Gaulin E."/>
            <person name="Govers F."/>
            <person name="Grenville-Briggs L.J."/>
            <person name="Horner N.R."/>
            <person name="Levin J.Z."/>
            <person name="Mammella M."/>
            <person name="Meijer H.J."/>
            <person name="Morris P."/>
            <person name="Nusbaum C."/>
            <person name="Oome S."/>
            <person name="Phillips A.J."/>
            <person name="van Rooyen D."/>
            <person name="Rzeszutek E."/>
            <person name="Saraiva M."/>
            <person name="Secombes C.J."/>
            <person name="Seidl M.F."/>
            <person name="Snel B."/>
            <person name="Stassen J.H."/>
            <person name="Sykes S."/>
            <person name="Tripathy S."/>
            <person name="van den Berg H."/>
            <person name="Vega-Arreguin J.C."/>
            <person name="Wawra S."/>
            <person name="Young S.K."/>
            <person name="Zeng Q."/>
            <person name="Dieguez-Uribeondo J."/>
            <person name="Russ C."/>
            <person name="Tyler B.M."/>
            <person name="van West P."/>
        </authorList>
    </citation>
    <scope>NUCLEOTIDE SEQUENCE [LARGE SCALE GENOMIC DNA]</scope>
    <source>
        <strain evidence="11 12">CBS 223.65</strain>
    </source>
</reference>
<comment type="similarity">
    <text evidence="1 7">Belongs to the glycosyl hydrolase 5 (cellulase A) family.</text>
</comment>
<evidence type="ECO:0000256" key="5">
    <source>
        <dbReference type="ARBA" id="ARBA00023295"/>
    </source>
</evidence>
<dbReference type="SUPFAM" id="SSF51445">
    <property type="entry name" value="(Trans)glycosidases"/>
    <property type="match status" value="1"/>
</dbReference>
<gene>
    <name evidence="11" type="ORF">SPRG_15981</name>
</gene>
<keyword evidence="12" id="KW-1185">Reference proteome</keyword>
<evidence type="ECO:0000256" key="8">
    <source>
        <dbReference type="SAM" id="MobiDB-lite"/>
    </source>
</evidence>
<keyword evidence="9" id="KW-0472">Membrane</keyword>
<dbReference type="Pfam" id="PF00150">
    <property type="entry name" value="Cellulase"/>
    <property type="match status" value="1"/>
</dbReference>
<dbReference type="RefSeq" id="XP_012210604.1">
    <property type="nucleotide sequence ID" value="XM_012355214.1"/>
</dbReference>
<dbReference type="OrthoDB" id="442731at2759"/>
<dbReference type="KEGG" id="spar:SPRG_15981"/>
<keyword evidence="9" id="KW-0812">Transmembrane</keyword>
<dbReference type="GO" id="GO:0030245">
    <property type="term" value="P:cellulose catabolic process"/>
    <property type="evidence" value="ECO:0007669"/>
    <property type="project" value="UniProtKB-KW"/>
</dbReference>
<evidence type="ECO:0000259" key="10">
    <source>
        <dbReference type="Pfam" id="PF00150"/>
    </source>
</evidence>
<dbReference type="PANTHER" id="PTHR35923:SF2">
    <property type="entry name" value="ENDOGLUCANASE"/>
    <property type="match status" value="1"/>
</dbReference>
<keyword evidence="2 7" id="KW-0378">Hydrolase</keyword>
<evidence type="ECO:0000256" key="1">
    <source>
        <dbReference type="ARBA" id="ARBA00005641"/>
    </source>
</evidence>
<dbReference type="EMBL" id="KK583405">
    <property type="protein sequence ID" value="KDO18694.1"/>
    <property type="molecule type" value="Genomic_DNA"/>
</dbReference>
<keyword evidence="9" id="KW-1133">Transmembrane helix</keyword>
<evidence type="ECO:0000256" key="6">
    <source>
        <dbReference type="ARBA" id="ARBA00023326"/>
    </source>
</evidence>
<sequence length="571" mass="62713">MEPDMGPSDGWYNDSNDDDGADDQALRSGSFAYSERASSFTANSAAFSRGSILQRDIKATPVDAAAHGRSWGIRYGGRLRRWPGVLLLVVIVGASVAAITYGATTSREAARTRAFDVQKRLALERAIADGTTSGSNVDDVDVADDGQVNNPQVYRPSGCQLPNYISKNGKIYAVATNGTEVPIQIKGVNWFGMETGMRAPFGLWDNDQNGTTVYAVAQFLANNKFNSVRMPLCVSSILENKAPEVSIINRVTNRALDLTSYLGLLQTVTQSLGFRQISVMISMHTLDIYNREGSLWYGKTLSTDDFLKAIDMLTAALCSDTYWNVLGVDVKNEPWEGTWGTGLKNDFRAAAELIGARILKGCPKWLVFVEGVNAQHTIVLDGQEYGYYDWFGGGLHKAGEYPVVLPTPEKLVYAPHYYTPAVFPQYYLFGGGKVGAGNAINGFVELDDEKLLGRVTNTMYDMFGYLNAKQDAAVVLGEFAGLYTKDEHPMKTTQRCTDFTIQAILSESYAGGYMWSLNPESAYQYNPADTPGNYVEGLLNLDWRSVNAPFLKAMKPLDAMPHLKMIPCFST</sequence>
<accession>A0A067BJU5</accession>
<evidence type="ECO:0000313" key="12">
    <source>
        <dbReference type="Proteomes" id="UP000030745"/>
    </source>
</evidence>
<dbReference type="Proteomes" id="UP000030745">
    <property type="component" value="Unassembled WGS sequence"/>
</dbReference>
<proteinExistence type="inferred from homology"/>
<keyword evidence="3" id="KW-0136">Cellulose degradation</keyword>
<feature type="region of interest" description="Disordered" evidence="8">
    <location>
        <begin position="1"/>
        <end position="25"/>
    </location>
</feature>
<keyword evidence="6" id="KW-0624">Polysaccharide degradation</keyword>
<evidence type="ECO:0000256" key="4">
    <source>
        <dbReference type="ARBA" id="ARBA00023277"/>
    </source>
</evidence>
<dbReference type="PANTHER" id="PTHR35923">
    <property type="entry name" value="MAJOR EXTRACELLULAR ENDOGLUCANASE"/>
    <property type="match status" value="1"/>
</dbReference>
<dbReference type="VEuPathDB" id="FungiDB:SPRG_15981"/>
<protein>
    <recommendedName>
        <fullName evidence="10">Glycoside hydrolase family 5 domain-containing protein</fullName>
    </recommendedName>
</protein>
<dbReference type="GeneID" id="24137650"/>
<evidence type="ECO:0000256" key="9">
    <source>
        <dbReference type="SAM" id="Phobius"/>
    </source>
</evidence>
<dbReference type="STRING" id="695850.A0A067BJU5"/>
<dbReference type="AlphaFoldDB" id="A0A067BJU5"/>
<evidence type="ECO:0000256" key="7">
    <source>
        <dbReference type="RuleBase" id="RU361153"/>
    </source>
</evidence>
<dbReference type="GO" id="GO:0004553">
    <property type="term" value="F:hydrolase activity, hydrolyzing O-glycosyl compounds"/>
    <property type="evidence" value="ECO:0007669"/>
    <property type="project" value="InterPro"/>
</dbReference>
<evidence type="ECO:0000313" key="11">
    <source>
        <dbReference type="EMBL" id="KDO18694.1"/>
    </source>
</evidence>
<organism evidence="11 12">
    <name type="scientific">Saprolegnia parasitica (strain CBS 223.65)</name>
    <dbReference type="NCBI Taxonomy" id="695850"/>
    <lineage>
        <taxon>Eukaryota</taxon>
        <taxon>Sar</taxon>
        <taxon>Stramenopiles</taxon>
        <taxon>Oomycota</taxon>
        <taxon>Saprolegniomycetes</taxon>
        <taxon>Saprolegniales</taxon>
        <taxon>Saprolegniaceae</taxon>
        <taxon>Saprolegnia</taxon>
    </lineage>
</organism>
<keyword evidence="4" id="KW-0119">Carbohydrate metabolism</keyword>
<dbReference type="InterPro" id="IPR017853">
    <property type="entry name" value="GH"/>
</dbReference>
<evidence type="ECO:0000256" key="2">
    <source>
        <dbReference type="ARBA" id="ARBA00022801"/>
    </source>
</evidence>
<dbReference type="Gene3D" id="3.20.20.80">
    <property type="entry name" value="Glycosidases"/>
    <property type="match status" value="1"/>
</dbReference>
<feature type="domain" description="Glycoside hydrolase family 5" evidence="10">
    <location>
        <begin position="186"/>
        <end position="520"/>
    </location>
</feature>
<keyword evidence="5 7" id="KW-0326">Glycosidase</keyword>
<evidence type="ECO:0000256" key="3">
    <source>
        <dbReference type="ARBA" id="ARBA00023001"/>
    </source>
</evidence>
<feature type="transmembrane region" description="Helical" evidence="9">
    <location>
        <begin position="84"/>
        <end position="103"/>
    </location>
</feature>